<dbReference type="EMBL" id="JAGQDE010000005">
    <property type="protein sequence ID" value="MBQ0958964.1"/>
    <property type="molecule type" value="Genomic_DNA"/>
</dbReference>
<dbReference type="GO" id="GO:0004175">
    <property type="term" value="F:endopeptidase activity"/>
    <property type="evidence" value="ECO:0007669"/>
    <property type="project" value="TreeGrafter"/>
</dbReference>
<organism evidence="3 4">
    <name type="scientific">Ideonella aquatica</name>
    <dbReference type="NCBI Taxonomy" id="2824119"/>
    <lineage>
        <taxon>Bacteria</taxon>
        <taxon>Pseudomonadati</taxon>
        <taxon>Pseudomonadota</taxon>
        <taxon>Betaproteobacteria</taxon>
        <taxon>Burkholderiales</taxon>
        <taxon>Sphaerotilaceae</taxon>
        <taxon>Ideonella</taxon>
    </lineage>
</organism>
<dbReference type="AlphaFoldDB" id="A0A941BKT9"/>
<evidence type="ECO:0000259" key="2">
    <source>
        <dbReference type="PROSITE" id="PS50106"/>
    </source>
</evidence>
<dbReference type="InterPro" id="IPR041613">
    <property type="entry name" value="Pept_S41_N"/>
</dbReference>
<feature type="domain" description="PDZ" evidence="2">
    <location>
        <begin position="104"/>
        <end position="193"/>
    </location>
</feature>
<dbReference type="Pfam" id="PF18294">
    <property type="entry name" value="Pept_S41_N"/>
    <property type="match status" value="1"/>
</dbReference>
<dbReference type="InterPro" id="IPR036034">
    <property type="entry name" value="PDZ_sf"/>
</dbReference>
<keyword evidence="4" id="KW-1185">Reference proteome</keyword>
<dbReference type="GO" id="GO:0030288">
    <property type="term" value="C:outer membrane-bounded periplasmic space"/>
    <property type="evidence" value="ECO:0007669"/>
    <property type="project" value="TreeGrafter"/>
</dbReference>
<dbReference type="InterPro" id="IPR029045">
    <property type="entry name" value="ClpP/crotonase-like_dom_sf"/>
</dbReference>
<dbReference type="Pfam" id="PF03572">
    <property type="entry name" value="Peptidase_S41"/>
    <property type="match status" value="1"/>
</dbReference>
<comment type="caution">
    <text evidence="3">The sequence shown here is derived from an EMBL/GenBank/DDBJ whole genome shotgun (WGS) entry which is preliminary data.</text>
</comment>
<dbReference type="Gene3D" id="2.30.42.10">
    <property type="match status" value="1"/>
</dbReference>
<dbReference type="InterPro" id="IPR005151">
    <property type="entry name" value="Tail-specific_protease"/>
</dbReference>
<dbReference type="GO" id="GO:0006508">
    <property type="term" value="P:proteolysis"/>
    <property type="evidence" value="ECO:0007669"/>
    <property type="project" value="InterPro"/>
</dbReference>
<evidence type="ECO:0000313" key="4">
    <source>
        <dbReference type="Proteomes" id="UP000678374"/>
    </source>
</evidence>
<dbReference type="Pfam" id="PF17820">
    <property type="entry name" value="PDZ_6"/>
    <property type="match status" value="1"/>
</dbReference>
<sequence>MQMRMNELWRRGRAGLGAAAAGLVLAACGGGGGGDGGPPPPLSCSVTDQKIWLADYMADWYFWYAISPKPDPANYASVETYFDALLFRGNTSFPADGWSYATPTIDYQRFFGDGQTLGYGVMVAGLEVTGHPDWPLYVRYIEPGSPAASAGVVRGDEILRINGRPVSELIAANDFSALAASATGQSLTLLLDNGVSQRTVTLVSRVYDLVPVTNASVISTPGGRTVGYLQLKDMVSQAERPFDTAFAQFRQAGVQDVVIDLRYNGGGLVSTSGRLASYVSAPRTAGQTYSKLLYNDRHASSNQVYAFGNPANALGLSRVYLLTGQRTCSASEQLINALRPFVQVVTVGDTSCGKPVGFLPQDDGCGTTWSVVNFESVNARNEGRYFDGFDATCAVAEDYGQPLGSAFEPLLATAMDHADTGACPVALGAQVKGRSRALALRPLSERPHWLEPGDRRGMVAR</sequence>
<dbReference type="SUPFAM" id="SSF52096">
    <property type="entry name" value="ClpP/crotonase"/>
    <property type="match status" value="1"/>
</dbReference>
<accession>A0A941BKT9</accession>
<name>A0A941BKT9_9BURK</name>
<dbReference type="PROSITE" id="PS50106">
    <property type="entry name" value="PDZ"/>
    <property type="match status" value="1"/>
</dbReference>
<protein>
    <submittedName>
        <fullName evidence="3">PDZ domain-containing protein</fullName>
    </submittedName>
</protein>
<dbReference type="PANTHER" id="PTHR32060:SF30">
    <property type="entry name" value="CARBOXY-TERMINAL PROCESSING PROTEASE CTPA"/>
    <property type="match status" value="1"/>
</dbReference>
<proteinExistence type="predicted"/>
<keyword evidence="1" id="KW-0732">Signal</keyword>
<dbReference type="PANTHER" id="PTHR32060">
    <property type="entry name" value="TAIL-SPECIFIC PROTEASE"/>
    <property type="match status" value="1"/>
</dbReference>
<dbReference type="GO" id="GO:0007165">
    <property type="term" value="P:signal transduction"/>
    <property type="evidence" value="ECO:0007669"/>
    <property type="project" value="TreeGrafter"/>
</dbReference>
<dbReference type="SMART" id="SM00228">
    <property type="entry name" value="PDZ"/>
    <property type="match status" value="1"/>
</dbReference>
<dbReference type="Gene3D" id="3.90.226.10">
    <property type="entry name" value="2-enoyl-CoA Hydratase, Chain A, domain 1"/>
    <property type="match status" value="1"/>
</dbReference>
<feature type="chain" id="PRO_5037186155" evidence="1">
    <location>
        <begin position="27"/>
        <end position="461"/>
    </location>
</feature>
<gene>
    <name evidence="3" type="ORF">KAK06_08325</name>
</gene>
<dbReference type="Proteomes" id="UP000678374">
    <property type="component" value="Unassembled WGS sequence"/>
</dbReference>
<dbReference type="GO" id="GO:0008236">
    <property type="term" value="F:serine-type peptidase activity"/>
    <property type="evidence" value="ECO:0007669"/>
    <property type="project" value="InterPro"/>
</dbReference>
<dbReference type="SUPFAM" id="SSF50156">
    <property type="entry name" value="PDZ domain-like"/>
    <property type="match status" value="1"/>
</dbReference>
<dbReference type="InterPro" id="IPR041489">
    <property type="entry name" value="PDZ_6"/>
</dbReference>
<dbReference type="PROSITE" id="PS51257">
    <property type="entry name" value="PROKAR_LIPOPROTEIN"/>
    <property type="match status" value="1"/>
</dbReference>
<dbReference type="InterPro" id="IPR001478">
    <property type="entry name" value="PDZ"/>
</dbReference>
<feature type="signal peptide" evidence="1">
    <location>
        <begin position="1"/>
        <end position="26"/>
    </location>
</feature>
<dbReference type="Gene3D" id="3.30.750.170">
    <property type="match status" value="1"/>
</dbReference>
<evidence type="ECO:0000313" key="3">
    <source>
        <dbReference type="EMBL" id="MBQ0958964.1"/>
    </source>
</evidence>
<dbReference type="CDD" id="cd07561">
    <property type="entry name" value="Peptidase_S41_CPP_like"/>
    <property type="match status" value="1"/>
</dbReference>
<evidence type="ECO:0000256" key="1">
    <source>
        <dbReference type="SAM" id="SignalP"/>
    </source>
</evidence>
<reference evidence="3" key="1">
    <citation type="submission" date="2021-04" db="EMBL/GenBank/DDBJ databases">
        <title>The genome sequence of Ideonella sp. 4Y11.</title>
        <authorList>
            <person name="Liu Y."/>
        </authorList>
    </citation>
    <scope>NUCLEOTIDE SEQUENCE</scope>
    <source>
        <strain evidence="3">4Y11</strain>
    </source>
</reference>